<dbReference type="AlphaFoldDB" id="A0A8H6M943"/>
<reference evidence="1 2" key="1">
    <citation type="submission" date="2020-07" db="EMBL/GenBank/DDBJ databases">
        <title>Comparative genomics of pyrophilous fungi reveals a link between fire events and developmental genes.</title>
        <authorList>
            <consortium name="DOE Joint Genome Institute"/>
            <person name="Steindorff A.S."/>
            <person name="Carver A."/>
            <person name="Calhoun S."/>
            <person name="Stillman K."/>
            <person name="Liu H."/>
            <person name="Lipzen A."/>
            <person name="Pangilinan J."/>
            <person name="Labutti K."/>
            <person name="Bruns T.D."/>
            <person name="Grigoriev I.V."/>
        </authorList>
    </citation>
    <scope>NUCLEOTIDE SEQUENCE [LARGE SCALE GENOMIC DNA]</scope>
    <source>
        <strain evidence="1 2">CBS 144469</strain>
    </source>
</reference>
<dbReference type="Proteomes" id="UP000521943">
    <property type="component" value="Unassembled WGS sequence"/>
</dbReference>
<dbReference type="OrthoDB" id="3211402at2759"/>
<gene>
    <name evidence="1" type="ORF">DFP72DRAFT_891322</name>
</gene>
<comment type="caution">
    <text evidence="1">The sequence shown here is derived from an EMBL/GenBank/DDBJ whole genome shotgun (WGS) entry which is preliminary data.</text>
</comment>
<evidence type="ECO:0000313" key="2">
    <source>
        <dbReference type="Proteomes" id="UP000521943"/>
    </source>
</evidence>
<keyword evidence="2" id="KW-1185">Reference proteome</keyword>
<protein>
    <submittedName>
        <fullName evidence="1">Uncharacterized protein</fullName>
    </submittedName>
</protein>
<proteinExistence type="predicted"/>
<dbReference type="EMBL" id="JACGCI010000022">
    <property type="protein sequence ID" value="KAF6757504.1"/>
    <property type="molecule type" value="Genomic_DNA"/>
</dbReference>
<organism evidence="1 2">
    <name type="scientific">Ephemerocybe angulata</name>
    <dbReference type="NCBI Taxonomy" id="980116"/>
    <lineage>
        <taxon>Eukaryota</taxon>
        <taxon>Fungi</taxon>
        <taxon>Dikarya</taxon>
        <taxon>Basidiomycota</taxon>
        <taxon>Agaricomycotina</taxon>
        <taxon>Agaricomycetes</taxon>
        <taxon>Agaricomycetidae</taxon>
        <taxon>Agaricales</taxon>
        <taxon>Agaricineae</taxon>
        <taxon>Psathyrellaceae</taxon>
        <taxon>Ephemerocybe</taxon>
    </lineage>
</organism>
<name>A0A8H6M943_9AGAR</name>
<accession>A0A8H6M943</accession>
<evidence type="ECO:0000313" key="1">
    <source>
        <dbReference type="EMBL" id="KAF6757504.1"/>
    </source>
</evidence>
<sequence length="105" mass="11802">MPPKSKISVSNIDWKANNHEKTWLLLKEAQKDQNYVLLFGLQKNQKTTKDSKIAVAKRIASVVLPVQYAQDQDVAGSRLKGKADEFCAWGWSLDTNLPGIARSEM</sequence>